<evidence type="ECO:0000256" key="1">
    <source>
        <dbReference type="SAM" id="MobiDB-lite"/>
    </source>
</evidence>
<keyword evidence="2" id="KW-0812">Transmembrane</keyword>
<dbReference type="AlphaFoldDB" id="A0A9Q1C082"/>
<name>A0A9Q1C082_HOLLE</name>
<keyword evidence="2" id="KW-0472">Membrane</keyword>
<proteinExistence type="predicted"/>
<gene>
    <name evidence="3" type="ORF">HOLleu_20117</name>
</gene>
<keyword evidence="4" id="KW-1185">Reference proteome</keyword>
<protein>
    <submittedName>
        <fullName evidence="3">Uncharacterized protein</fullName>
    </submittedName>
</protein>
<feature type="compositionally biased region" description="Pro residues" evidence="1">
    <location>
        <begin position="31"/>
        <end position="77"/>
    </location>
</feature>
<dbReference type="Proteomes" id="UP001152320">
    <property type="component" value="Chromosome 9"/>
</dbReference>
<evidence type="ECO:0000313" key="3">
    <source>
        <dbReference type="EMBL" id="KAJ8036206.1"/>
    </source>
</evidence>
<reference evidence="3" key="1">
    <citation type="submission" date="2021-10" db="EMBL/GenBank/DDBJ databases">
        <title>Tropical sea cucumber genome reveals ecological adaptation and Cuvierian tubules defense mechanism.</title>
        <authorList>
            <person name="Chen T."/>
        </authorList>
    </citation>
    <scope>NUCLEOTIDE SEQUENCE</scope>
    <source>
        <strain evidence="3">Nanhai2018</strain>
        <tissue evidence="3">Muscle</tissue>
    </source>
</reference>
<organism evidence="3 4">
    <name type="scientific">Holothuria leucospilota</name>
    <name type="common">Black long sea cucumber</name>
    <name type="synonym">Mertensiothuria leucospilota</name>
    <dbReference type="NCBI Taxonomy" id="206669"/>
    <lineage>
        <taxon>Eukaryota</taxon>
        <taxon>Metazoa</taxon>
        <taxon>Echinodermata</taxon>
        <taxon>Eleutherozoa</taxon>
        <taxon>Echinozoa</taxon>
        <taxon>Holothuroidea</taxon>
        <taxon>Aspidochirotacea</taxon>
        <taxon>Aspidochirotida</taxon>
        <taxon>Holothuriidae</taxon>
        <taxon>Holothuria</taxon>
    </lineage>
</organism>
<evidence type="ECO:0000256" key="2">
    <source>
        <dbReference type="SAM" id="Phobius"/>
    </source>
</evidence>
<comment type="caution">
    <text evidence="3">The sequence shown here is derived from an EMBL/GenBank/DDBJ whole genome shotgun (WGS) entry which is preliminary data.</text>
</comment>
<feature type="region of interest" description="Disordered" evidence="1">
    <location>
        <begin position="30"/>
        <end position="79"/>
    </location>
</feature>
<sequence length="142" mass="15978">MWQDLSRVTPLQFVPFTIWKQFVIVTNQPPAYQPPQQGYPPPQQGQPPPQGYPPPQQGYPPPQQGYPPPQQGYPPPQQAAYMAPQQQVVIAQAAPPPPAQTVVIQQSNIRGRQGVNHLLHAIITFFFFPWIIVWIILCIIDG</sequence>
<evidence type="ECO:0000313" key="4">
    <source>
        <dbReference type="Proteomes" id="UP001152320"/>
    </source>
</evidence>
<keyword evidence="2" id="KW-1133">Transmembrane helix</keyword>
<feature type="transmembrane region" description="Helical" evidence="2">
    <location>
        <begin position="118"/>
        <end position="140"/>
    </location>
</feature>
<dbReference type="EMBL" id="JAIZAY010000009">
    <property type="protein sequence ID" value="KAJ8036206.1"/>
    <property type="molecule type" value="Genomic_DNA"/>
</dbReference>
<accession>A0A9Q1C082</accession>